<dbReference type="RefSeq" id="WP_149618914.1">
    <property type="nucleotide sequence ID" value="NZ_VOBL01000004.1"/>
</dbReference>
<dbReference type="OrthoDB" id="3781030at2"/>
<reference evidence="2 3" key="1">
    <citation type="submission" date="2019-07" db="EMBL/GenBank/DDBJ databases">
        <title>Analysis of the biochemical properties, biological activity and biotechnological potential of siderophores and biosurfactants produced by Antarctic psychrotolerant bacteria.</title>
        <authorList>
            <person name="Styczynski M."/>
            <person name="Krucon T."/>
            <person name="Decewicz P."/>
            <person name="Dziewit L."/>
        </authorList>
    </citation>
    <scope>NUCLEOTIDE SEQUENCE [LARGE SCALE GENOMIC DNA]</scope>
    <source>
        <strain evidence="2 3">ANT_H27</strain>
    </source>
</reference>
<dbReference type="EMBL" id="VOBL01000004">
    <property type="protein sequence ID" value="KAA0978633.1"/>
    <property type="molecule type" value="Genomic_DNA"/>
</dbReference>
<organism evidence="2 3">
    <name type="scientific">Paeniglutamicibacter gangotriensis</name>
    <dbReference type="NCBI Taxonomy" id="254787"/>
    <lineage>
        <taxon>Bacteria</taxon>
        <taxon>Bacillati</taxon>
        <taxon>Actinomycetota</taxon>
        <taxon>Actinomycetes</taxon>
        <taxon>Micrococcales</taxon>
        <taxon>Micrococcaceae</taxon>
        <taxon>Paeniglutamicibacter</taxon>
    </lineage>
</organism>
<accession>A0A5B0EIA0</accession>
<gene>
    <name evidence="2" type="ORF">FQ154_05230</name>
</gene>
<comment type="caution">
    <text evidence="2">The sequence shown here is derived from an EMBL/GenBank/DDBJ whole genome shotgun (WGS) entry which is preliminary data.</text>
</comment>
<evidence type="ECO:0000313" key="2">
    <source>
        <dbReference type="EMBL" id="KAA0978633.1"/>
    </source>
</evidence>
<proteinExistence type="predicted"/>
<feature type="transmembrane region" description="Helical" evidence="1">
    <location>
        <begin position="20"/>
        <end position="42"/>
    </location>
</feature>
<keyword evidence="1" id="KW-1133">Transmembrane helix</keyword>
<feature type="transmembrane region" description="Helical" evidence="1">
    <location>
        <begin position="168"/>
        <end position="188"/>
    </location>
</feature>
<feature type="transmembrane region" description="Helical" evidence="1">
    <location>
        <begin position="49"/>
        <end position="68"/>
    </location>
</feature>
<dbReference type="NCBIfam" id="NF041646">
    <property type="entry name" value="VC0807_fam"/>
    <property type="match status" value="1"/>
</dbReference>
<keyword evidence="1" id="KW-0472">Membrane</keyword>
<feature type="transmembrane region" description="Helical" evidence="1">
    <location>
        <begin position="74"/>
        <end position="91"/>
    </location>
</feature>
<dbReference type="AlphaFoldDB" id="A0A5B0EIA0"/>
<evidence type="ECO:0000313" key="3">
    <source>
        <dbReference type="Proteomes" id="UP000323856"/>
    </source>
</evidence>
<sequence length="204" mass="22333">MLAAIGLPPLLFYLLRHFGLSLYASLVVVAVSTGAPALYSLLRPGGNRHVMTTYCSFASLAAVALAFIPGSPQFLLARDALITAGLGLWFFSTIGTKRPLAYTLTKPVLEGRFHWPGNWETHWHAAPRFRRMWRVSTVGWGCGFLLDAVLRVLLAYNLEPDAVPAATTIMYLSTNLFLMIASNIYYIASGMFNPRSALFSASTG</sequence>
<name>A0A5B0EIA0_9MICC</name>
<dbReference type="Proteomes" id="UP000323856">
    <property type="component" value="Unassembled WGS sequence"/>
</dbReference>
<evidence type="ECO:0000256" key="1">
    <source>
        <dbReference type="SAM" id="Phobius"/>
    </source>
</evidence>
<feature type="transmembrane region" description="Helical" evidence="1">
    <location>
        <begin position="138"/>
        <end position="156"/>
    </location>
</feature>
<keyword evidence="1" id="KW-0812">Transmembrane</keyword>
<evidence type="ECO:0008006" key="4">
    <source>
        <dbReference type="Google" id="ProtNLM"/>
    </source>
</evidence>
<protein>
    <recommendedName>
        <fullName evidence="4">DUF3159 domain-containing protein</fullName>
    </recommendedName>
</protein>